<accession>A0A939MJM3</accession>
<reference evidence="3" key="1">
    <citation type="submission" date="2021-03" db="EMBL/GenBank/DDBJ databases">
        <title>Leucobacter chromiisoli sp. nov., isolated from chromium-containing soil of chemical plant.</title>
        <authorList>
            <person name="Xu Z."/>
        </authorList>
    </citation>
    <scope>NUCLEOTIDE SEQUENCE</scope>
    <source>
        <strain evidence="3">S27</strain>
    </source>
</reference>
<dbReference type="PANTHER" id="PTHR35535:SF1">
    <property type="entry name" value="HEAT SHOCK PROTEIN HSLJ"/>
    <property type="match status" value="1"/>
</dbReference>
<comment type="caution">
    <text evidence="3">The sequence shown here is derived from an EMBL/GenBank/DDBJ whole genome shotgun (WGS) entry which is preliminary data.</text>
</comment>
<feature type="signal peptide" evidence="1">
    <location>
        <begin position="1"/>
        <end position="26"/>
    </location>
</feature>
<dbReference type="InterPro" id="IPR053147">
    <property type="entry name" value="Hsp_HslJ-like"/>
</dbReference>
<dbReference type="Proteomes" id="UP000664382">
    <property type="component" value="Unassembled WGS sequence"/>
</dbReference>
<organism evidence="3 4">
    <name type="scientific">Leucobacter weissii</name>
    <dbReference type="NCBI Taxonomy" id="1983706"/>
    <lineage>
        <taxon>Bacteria</taxon>
        <taxon>Bacillati</taxon>
        <taxon>Actinomycetota</taxon>
        <taxon>Actinomycetes</taxon>
        <taxon>Micrococcales</taxon>
        <taxon>Microbacteriaceae</taxon>
        <taxon>Leucobacter</taxon>
    </lineage>
</organism>
<dbReference type="Gene3D" id="2.40.128.270">
    <property type="match status" value="1"/>
</dbReference>
<proteinExistence type="predicted"/>
<feature type="chain" id="PRO_5039543688" evidence="1">
    <location>
        <begin position="27"/>
        <end position="128"/>
    </location>
</feature>
<dbReference type="RefSeq" id="WP_208097932.1">
    <property type="nucleotide sequence ID" value="NZ_JAGDYM010000010.1"/>
</dbReference>
<gene>
    <name evidence="3" type="ORF">J4H92_09470</name>
</gene>
<name>A0A939MJM3_9MICO</name>
<evidence type="ECO:0000313" key="3">
    <source>
        <dbReference type="EMBL" id="MBO1902174.1"/>
    </source>
</evidence>
<dbReference type="InterPro" id="IPR005184">
    <property type="entry name" value="DUF306_Meta_HslJ"/>
</dbReference>
<keyword evidence="4" id="KW-1185">Reference proteome</keyword>
<evidence type="ECO:0000313" key="4">
    <source>
        <dbReference type="Proteomes" id="UP000664382"/>
    </source>
</evidence>
<feature type="domain" description="DUF306" evidence="2">
    <location>
        <begin position="45"/>
        <end position="121"/>
    </location>
</feature>
<evidence type="ECO:0000259" key="2">
    <source>
        <dbReference type="Pfam" id="PF03724"/>
    </source>
</evidence>
<dbReference type="PANTHER" id="PTHR35535">
    <property type="entry name" value="HEAT SHOCK PROTEIN HSLJ"/>
    <property type="match status" value="1"/>
</dbReference>
<evidence type="ECO:0000256" key="1">
    <source>
        <dbReference type="SAM" id="SignalP"/>
    </source>
</evidence>
<sequence>MSVRGPGRARLLLAALALGLTPLCLAGCSSAPSTGPVGTWGDPGAQGEPHLVFDEDGRFSGSDGCNRVMGSWRVDGDRIDLGEMASTMMYCEGVDTWLNAASTAVIRDDALVLNDADGAELGVLPRGS</sequence>
<keyword evidence="1" id="KW-0732">Signal</keyword>
<dbReference type="AlphaFoldDB" id="A0A939MJM3"/>
<dbReference type="Pfam" id="PF03724">
    <property type="entry name" value="META"/>
    <property type="match status" value="1"/>
</dbReference>
<dbReference type="EMBL" id="JAGDYM010000010">
    <property type="protein sequence ID" value="MBO1902174.1"/>
    <property type="molecule type" value="Genomic_DNA"/>
</dbReference>
<dbReference type="InterPro" id="IPR038670">
    <property type="entry name" value="HslJ-like_sf"/>
</dbReference>
<protein>
    <submittedName>
        <fullName evidence="3">META domain-containing protein</fullName>
    </submittedName>
</protein>